<accession>A0A0H5Q0D5</accession>
<reference evidence="1" key="2">
    <citation type="submission" date="2015-07" db="EMBL/GenBank/DDBJ databases">
        <title>Plasmids, circular viruses and viroids from rat gut.</title>
        <authorList>
            <person name="Jorgensen T.J."/>
            <person name="Hansen M.A."/>
            <person name="Xu Z."/>
            <person name="Tabak M.A."/>
            <person name="Sorensen S.J."/>
            <person name="Hansen L.H."/>
        </authorList>
    </citation>
    <scope>NUCLEOTIDE SEQUENCE</scope>
    <source>
        <strain evidence="1">RGRH0394</strain>
    </source>
</reference>
<dbReference type="EMBL" id="LN853044">
    <property type="protein sequence ID" value="CRY94875.1"/>
    <property type="molecule type" value="Genomic_DNA"/>
</dbReference>
<name>A0A0H5Q0D5_9ZZZZ</name>
<organism evidence="1">
    <name type="scientific">uncultured prokaryote</name>
    <dbReference type="NCBI Taxonomy" id="198431"/>
    <lineage>
        <taxon>unclassified sequences</taxon>
        <taxon>environmental samples</taxon>
    </lineage>
</organism>
<reference evidence="1" key="1">
    <citation type="submission" date="2015-06" db="EMBL/GenBank/DDBJ databases">
        <authorList>
            <person name="Joergensen T."/>
        </authorList>
    </citation>
    <scope>NUCLEOTIDE SEQUENCE</scope>
    <source>
        <strain evidence="1">RGRH0394</strain>
    </source>
</reference>
<dbReference type="AlphaFoldDB" id="A0A0H5Q0D5"/>
<sequence>MKQNVMVVVLVLPLVTLSLQTTESVLFSYLREHVHDTAIISSKILL</sequence>
<protein>
    <submittedName>
        <fullName evidence="1">Uncharacterized protein</fullName>
    </submittedName>
</protein>
<proteinExistence type="predicted"/>
<evidence type="ECO:0000313" key="1">
    <source>
        <dbReference type="EMBL" id="CRY94875.1"/>
    </source>
</evidence>